<name>A0A0C9ZNB3_9AGAM</name>
<dbReference type="HOGENOM" id="CLU_2591369_0_0_1"/>
<reference evidence="2" key="2">
    <citation type="submission" date="2015-01" db="EMBL/GenBank/DDBJ databases">
        <title>Evolutionary Origins and Diversification of the Mycorrhizal Mutualists.</title>
        <authorList>
            <consortium name="DOE Joint Genome Institute"/>
            <consortium name="Mycorrhizal Genomics Consortium"/>
            <person name="Kohler A."/>
            <person name="Kuo A."/>
            <person name="Nagy L.G."/>
            <person name="Floudas D."/>
            <person name="Copeland A."/>
            <person name="Barry K.W."/>
            <person name="Cichocki N."/>
            <person name="Veneault-Fourrey C."/>
            <person name="LaButti K."/>
            <person name="Lindquist E.A."/>
            <person name="Lipzen A."/>
            <person name="Lundell T."/>
            <person name="Morin E."/>
            <person name="Murat C."/>
            <person name="Riley R."/>
            <person name="Ohm R."/>
            <person name="Sun H."/>
            <person name="Tunlid A."/>
            <person name="Henrissat B."/>
            <person name="Grigoriev I.V."/>
            <person name="Hibbett D.S."/>
            <person name="Martin F."/>
        </authorList>
    </citation>
    <scope>NUCLEOTIDE SEQUENCE [LARGE SCALE GENOMIC DNA]</scope>
    <source>
        <strain evidence="2">UH-Slu-Lm8-n1</strain>
    </source>
</reference>
<protein>
    <submittedName>
        <fullName evidence="1">Uncharacterized protein</fullName>
    </submittedName>
</protein>
<accession>A0A0C9ZNB3</accession>
<dbReference type="OrthoDB" id="10301812at2759"/>
<reference evidence="1 2" key="1">
    <citation type="submission" date="2014-04" db="EMBL/GenBank/DDBJ databases">
        <authorList>
            <consortium name="DOE Joint Genome Institute"/>
            <person name="Kuo A."/>
            <person name="Ruytinx J."/>
            <person name="Rineau F."/>
            <person name="Colpaert J."/>
            <person name="Kohler A."/>
            <person name="Nagy L.G."/>
            <person name="Floudas D."/>
            <person name="Copeland A."/>
            <person name="Barry K.W."/>
            <person name="Cichocki N."/>
            <person name="Veneault-Fourrey C."/>
            <person name="LaButti K."/>
            <person name="Lindquist E.A."/>
            <person name="Lipzen A."/>
            <person name="Lundell T."/>
            <person name="Morin E."/>
            <person name="Murat C."/>
            <person name="Sun H."/>
            <person name="Tunlid A."/>
            <person name="Henrissat B."/>
            <person name="Grigoriev I.V."/>
            <person name="Hibbett D.S."/>
            <person name="Martin F."/>
            <person name="Nordberg H.P."/>
            <person name="Cantor M.N."/>
            <person name="Hua S.X."/>
        </authorList>
    </citation>
    <scope>NUCLEOTIDE SEQUENCE [LARGE SCALE GENOMIC DNA]</scope>
    <source>
        <strain evidence="1 2">UH-Slu-Lm8-n1</strain>
    </source>
</reference>
<keyword evidence="2" id="KW-1185">Reference proteome</keyword>
<dbReference type="Proteomes" id="UP000054485">
    <property type="component" value="Unassembled WGS sequence"/>
</dbReference>
<sequence>MAPLTHEDSNVHLDSAKSTYTRRVRRFMSHLKLRTANEEPVHFRDKDIRKISSVHHQSQTQEGEVLLQVSSRSRILRISN</sequence>
<gene>
    <name evidence="1" type="ORF">CY34DRAFT_808650</name>
</gene>
<proteinExistence type="predicted"/>
<dbReference type="EMBL" id="KN835358">
    <property type="protein sequence ID" value="KIK39115.1"/>
    <property type="molecule type" value="Genomic_DNA"/>
</dbReference>
<dbReference type="InParanoid" id="A0A0C9ZNB3"/>
<dbReference type="AlphaFoldDB" id="A0A0C9ZNB3"/>
<organism evidence="1 2">
    <name type="scientific">Suillus luteus UH-Slu-Lm8-n1</name>
    <dbReference type="NCBI Taxonomy" id="930992"/>
    <lineage>
        <taxon>Eukaryota</taxon>
        <taxon>Fungi</taxon>
        <taxon>Dikarya</taxon>
        <taxon>Basidiomycota</taxon>
        <taxon>Agaricomycotina</taxon>
        <taxon>Agaricomycetes</taxon>
        <taxon>Agaricomycetidae</taxon>
        <taxon>Boletales</taxon>
        <taxon>Suillineae</taxon>
        <taxon>Suillaceae</taxon>
        <taxon>Suillus</taxon>
    </lineage>
</organism>
<evidence type="ECO:0000313" key="2">
    <source>
        <dbReference type="Proteomes" id="UP000054485"/>
    </source>
</evidence>
<evidence type="ECO:0000313" key="1">
    <source>
        <dbReference type="EMBL" id="KIK39115.1"/>
    </source>
</evidence>